<evidence type="ECO:0000256" key="1">
    <source>
        <dbReference type="SAM" id="Phobius"/>
    </source>
</evidence>
<keyword evidence="1" id="KW-1133">Transmembrane helix</keyword>
<protein>
    <submittedName>
        <fullName evidence="2">Uncharacterized protein</fullName>
    </submittedName>
</protein>
<evidence type="ECO:0000313" key="2">
    <source>
        <dbReference type="EMBL" id="SNZ12685.1"/>
    </source>
</evidence>
<keyword evidence="3" id="KW-1185">Reference proteome</keyword>
<dbReference type="AlphaFoldDB" id="A0A285NTA2"/>
<reference evidence="3" key="1">
    <citation type="submission" date="2017-09" db="EMBL/GenBank/DDBJ databases">
        <authorList>
            <person name="Varghese N."/>
            <person name="Submissions S."/>
        </authorList>
    </citation>
    <scope>NUCLEOTIDE SEQUENCE [LARGE SCALE GENOMIC DNA]</scope>
    <source>
        <strain evidence="3">DSM 27208</strain>
    </source>
</reference>
<dbReference type="InterPro" id="IPR055941">
    <property type="entry name" value="DUF7519"/>
</dbReference>
<feature type="transmembrane region" description="Helical" evidence="1">
    <location>
        <begin position="147"/>
        <end position="167"/>
    </location>
</feature>
<feature type="transmembrane region" description="Helical" evidence="1">
    <location>
        <begin position="60"/>
        <end position="80"/>
    </location>
</feature>
<dbReference type="EMBL" id="OBEJ01000002">
    <property type="protein sequence ID" value="SNZ12685.1"/>
    <property type="molecule type" value="Genomic_DNA"/>
</dbReference>
<dbReference type="OrthoDB" id="157642at2157"/>
<dbReference type="Pfam" id="PF24363">
    <property type="entry name" value="DUF7519"/>
    <property type="match status" value="1"/>
</dbReference>
<dbReference type="RefSeq" id="WP_097008795.1">
    <property type="nucleotide sequence ID" value="NZ_OBEJ01000002.1"/>
</dbReference>
<feature type="transmembrane region" description="Helical" evidence="1">
    <location>
        <begin position="20"/>
        <end position="48"/>
    </location>
</feature>
<organism evidence="2 3">
    <name type="scientific">Natronoarchaeum philippinense</name>
    <dbReference type="NCBI Taxonomy" id="558529"/>
    <lineage>
        <taxon>Archaea</taxon>
        <taxon>Methanobacteriati</taxon>
        <taxon>Methanobacteriota</taxon>
        <taxon>Stenosarchaea group</taxon>
        <taxon>Halobacteria</taxon>
        <taxon>Halobacteriales</taxon>
        <taxon>Natronoarchaeaceae</taxon>
    </lineage>
</organism>
<proteinExistence type="predicted"/>
<name>A0A285NTA2_NATPI</name>
<evidence type="ECO:0000313" key="3">
    <source>
        <dbReference type="Proteomes" id="UP000219453"/>
    </source>
</evidence>
<dbReference type="Proteomes" id="UP000219453">
    <property type="component" value="Unassembled WGS sequence"/>
</dbReference>
<gene>
    <name evidence="2" type="ORF">SAMN06269185_1869</name>
</gene>
<accession>A0A285NTA2</accession>
<keyword evidence="1" id="KW-0472">Membrane</keyword>
<keyword evidence="1" id="KW-0812">Transmembrane</keyword>
<sequence>MTTGAPELTRRPARTSSAVAWIALAAGVFASGPFSSLALKAGAVALVVLGGGLWTGSRRLVTIGCATALLGVIGAGVRGLPAVPTLTSATAIVVAWDAGHQAIGLGEQLGREAATVRAELPHVGATGAVGLTVSIASYGVFLAAPGGLPVAAVVLGLLGALALLAALHGRAE</sequence>